<proteinExistence type="inferred from homology"/>
<evidence type="ECO:0000256" key="12">
    <source>
        <dbReference type="RuleBase" id="RU003784"/>
    </source>
</evidence>
<dbReference type="SUPFAM" id="SSF52540">
    <property type="entry name" value="P-loop containing nucleoside triphosphate hydrolases"/>
    <property type="match status" value="2"/>
</dbReference>
<reference evidence="14" key="1">
    <citation type="submission" date="2020-02" db="EMBL/GenBank/DDBJ databases">
        <authorList>
            <person name="Meier V. D."/>
        </authorList>
    </citation>
    <scope>NUCLEOTIDE SEQUENCE</scope>
    <source>
        <strain evidence="14">AVDCRST_MAG74</strain>
    </source>
</reference>
<evidence type="ECO:0000256" key="6">
    <source>
        <dbReference type="ARBA" id="ARBA00022741"/>
    </source>
</evidence>
<evidence type="ECO:0000256" key="7">
    <source>
        <dbReference type="ARBA" id="ARBA00022840"/>
    </source>
</evidence>
<evidence type="ECO:0000256" key="11">
    <source>
        <dbReference type="RuleBase" id="RU003783"/>
    </source>
</evidence>
<dbReference type="InterPro" id="IPR027417">
    <property type="entry name" value="P-loop_NTPase"/>
</dbReference>
<accession>A0A6J4PTN4</accession>
<feature type="site" description="Interaction with substrate tRNA" evidence="10">
    <location>
        <position position="105"/>
    </location>
</feature>
<keyword evidence="6 10" id="KW-0547">Nucleotide-binding</keyword>
<evidence type="ECO:0000256" key="3">
    <source>
        <dbReference type="ARBA" id="ARBA00005842"/>
    </source>
</evidence>
<evidence type="ECO:0000256" key="9">
    <source>
        <dbReference type="ARBA" id="ARBA00049563"/>
    </source>
</evidence>
<comment type="function">
    <text evidence="2 10 12">Catalyzes the transfer of a dimethylallyl group onto the adenine at position 37 in tRNAs that read codons beginning with uridine, leading to the formation of N6-(dimethylallyl)adenosine (i(6)A).</text>
</comment>
<dbReference type="HAMAP" id="MF_00185">
    <property type="entry name" value="IPP_trans"/>
    <property type="match status" value="1"/>
</dbReference>
<feature type="binding site" evidence="10">
    <location>
        <begin position="15"/>
        <end position="20"/>
    </location>
    <ligand>
        <name>substrate</name>
    </ligand>
</feature>
<dbReference type="InterPro" id="IPR018022">
    <property type="entry name" value="IPT"/>
</dbReference>
<comment type="caution">
    <text evidence="10">Lacks conserved residue(s) required for the propagation of feature annotation.</text>
</comment>
<comment type="similarity">
    <text evidence="3 10 13">Belongs to the IPP transferase family.</text>
</comment>
<feature type="binding site" evidence="10">
    <location>
        <begin position="13"/>
        <end position="20"/>
    </location>
    <ligand>
        <name>ATP</name>
        <dbReference type="ChEBI" id="CHEBI:30616"/>
    </ligand>
</feature>
<evidence type="ECO:0000256" key="10">
    <source>
        <dbReference type="HAMAP-Rule" id="MF_00185"/>
    </source>
</evidence>
<gene>
    <name evidence="10" type="primary">miaA</name>
    <name evidence="14" type="ORF">AVDCRST_MAG74-2852</name>
</gene>
<dbReference type="PANTHER" id="PTHR11088">
    <property type="entry name" value="TRNA DIMETHYLALLYLTRANSFERASE"/>
    <property type="match status" value="1"/>
</dbReference>
<evidence type="ECO:0000256" key="2">
    <source>
        <dbReference type="ARBA" id="ARBA00003213"/>
    </source>
</evidence>
<evidence type="ECO:0000256" key="8">
    <source>
        <dbReference type="ARBA" id="ARBA00022842"/>
    </source>
</evidence>
<feature type="site" description="Interaction with substrate tRNA" evidence="10">
    <location>
        <position position="127"/>
    </location>
</feature>
<organism evidence="14">
    <name type="scientific">uncultured Pyrinomonadaceae bacterium</name>
    <dbReference type="NCBI Taxonomy" id="2283094"/>
    <lineage>
        <taxon>Bacteria</taxon>
        <taxon>Pseudomonadati</taxon>
        <taxon>Acidobacteriota</taxon>
        <taxon>Blastocatellia</taxon>
        <taxon>Blastocatellales</taxon>
        <taxon>Pyrinomonadaceae</taxon>
        <taxon>environmental samples</taxon>
    </lineage>
</organism>
<comment type="cofactor">
    <cofactor evidence="1 10">
        <name>Mg(2+)</name>
        <dbReference type="ChEBI" id="CHEBI:18420"/>
    </cofactor>
</comment>
<name>A0A6J4PTN4_9BACT</name>
<evidence type="ECO:0000313" key="14">
    <source>
        <dbReference type="EMBL" id="CAA9419282.1"/>
    </source>
</evidence>
<dbReference type="PANTHER" id="PTHR11088:SF60">
    <property type="entry name" value="TRNA DIMETHYLALLYLTRANSFERASE"/>
    <property type="match status" value="1"/>
</dbReference>
<dbReference type="Gene3D" id="3.40.50.300">
    <property type="entry name" value="P-loop containing nucleotide triphosphate hydrolases"/>
    <property type="match status" value="1"/>
</dbReference>
<dbReference type="Gene3D" id="1.10.20.140">
    <property type="match status" value="1"/>
</dbReference>
<evidence type="ECO:0000256" key="5">
    <source>
        <dbReference type="ARBA" id="ARBA00022694"/>
    </source>
</evidence>
<protein>
    <recommendedName>
        <fullName evidence="10">tRNA dimethylallyltransferase</fullName>
        <ecNumber evidence="10">2.5.1.75</ecNumber>
    </recommendedName>
    <alternativeName>
        <fullName evidence="10">Dimethylallyl diphosphate:tRNA dimethylallyltransferase</fullName>
        <shortName evidence="10">DMAPP:tRNA dimethylallyltransferase</shortName>
        <shortName evidence="10">DMATase</shortName>
    </alternativeName>
    <alternativeName>
        <fullName evidence="10">Isopentenyl-diphosphate:tRNA isopentenyltransferase</fullName>
        <shortName evidence="10">IPP transferase</shortName>
        <shortName evidence="10">IPPT</shortName>
        <shortName evidence="10">IPTase</shortName>
    </alternativeName>
</protein>
<dbReference type="GO" id="GO:0006400">
    <property type="term" value="P:tRNA modification"/>
    <property type="evidence" value="ECO:0007669"/>
    <property type="project" value="TreeGrafter"/>
</dbReference>
<sequence length="312" mass="35610">MNNLKKPIYAIVGPTASGKTELGVALALRLGKGEIINCDSVQIYKEIQIATAKPSAEEMRGVPHHLINYVEPDVKYTAADWARDADEKIAEIEARNKIPILVGGTGFYLRALREPFFESPKTDLRLREKLKNIRERKGAEHLYKILERVDKASAAKLFPRDYVRTARALEVYFQTGKLISQIQPNRAAAPEFASRIKIFALNPPRAVLYERINRRAERHFAKGLVEEVKNLRAKGLPDDTNALGAHGYRRVCEFLRGERTLESAIEQSKQDVRNYAKRQMSWFRRESGAAWLEGFGDAPETQKKFWKMLDLE</sequence>
<dbReference type="InterPro" id="IPR039657">
    <property type="entry name" value="Dimethylallyltransferase"/>
</dbReference>
<comment type="subunit">
    <text evidence="10">Monomer.</text>
</comment>
<evidence type="ECO:0000256" key="4">
    <source>
        <dbReference type="ARBA" id="ARBA00022679"/>
    </source>
</evidence>
<feature type="region of interest" description="Interaction with substrate tRNA" evidence="10">
    <location>
        <begin position="39"/>
        <end position="42"/>
    </location>
</feature>
<dbReference type="GO" id="GO:0005524">
    <property type="term" value="F:ATP binding"/>
    <property type="evidence" value="ECO:0007669"/>
    <property type="project" value="UniProtKB-UniRule"/>
</dbReference>
<dbReference type="EMBL" id="CADCUR010000258">
    <property type="protein sequence ID" value="CAA9419282.1"/>
    <property type="molecule type" value="Genomic_DNA"/>
</dbReference>
<evidence type="ECO:0000256" key="1">
    <source>
        <dbReference type="ARBA" id="ARBA00001946"/>
    </source>
</evidence>
<dbReference type="Pfam" id="PF01715">
    <property type="entry name" value="IPPT"/>
    <property type="match status" value="1"/>
</dbReference>
<keyword evidence="8 10" id="KW-0460">Magnesium</keyword>
<dbReference type="EC" id="2.5.1.75" evidence="10"/>
<keyword evidence="7 10" id="KW-0067">ATP-binding</keyword>
<dbReference type="AlphaFoldDB" id="A0A6J4PTN4"/>
<evidence type="ECO:0000256" key="13">
    <source>
        <dbReference type="RuleBase" id="RU003785"/>
    </source>
</evidence>
<comment type="catalytic activity">
    <reaction evidence="9 10 11">
        <text>adenosine(37) in tRNA + dimethylallyl diphosphate = N(6)-dimethylallyladenosine(37) in tRNA + diphosphate</text>
        <dbReference type="Rhea" id="RHEA:26482"/>
        <dbReference type="Rhea" id="RHEA-COMP:10162"/>
        <dbReference type="Rhea" id="RHEA-COMP:10375"/>
        <dbReference type="ChEBI" id="CHEBI:33019"/>
        <dbReference type="ChEBI" id="CHEBI:57623"/>
        <dbReference type="ChEBI" id="CHEBI:74411"/>
        <dbReference type="ChEBI" id="CHEBI:74415"/>
        <dbReference type="EC" id="2.5.1.75"/>
    </reaction>
</comment>
<dbReference type="NCBIfam" id="TIGR00174">
    <property type="entry name" value="miaA"/>
    <property type="match status" value="1"/>
</dbReference>
<keyword evidence="4 10" id="KW-0808">Transferase</keyword>
<keyword evidence="5 10" id="KW-0819">tRNA processing</keyword>
<dbReference type="GO" id="GO:0052381">
    <property type="term" value="F:tRNA dimethylallyltransferase activity"/>
    <property type="evidence" value="ECO:0007669"/>
    <property type="project" value="UniProtKB-UniRule"/>
</dbReference>